<dbReference type="PANTHER" id="PTHR16130:SF2">
    <property type="entry name" value="LYSOSOMAL COBALAMIN TRANSPORT ESCORT PROTEIN LMBD1"/>
    <property type="match status" value="1"/>
</dbReference>
<evidence type="ECO:0000256" key="10">
    <source>
        <dbReference type="SAM" id="Coils"/>
    </source>
</evidence>
<protein>
    <recommendedName>
        <fullName evidence="14">Lysosomal cobalamin transporter</fullName>
    </recommendedName>
</protein>
<dbReference type="EMBL" id="CAJZBQ010000046">
    <property type="protein sequence ID" value="CAG9328401.1"/>
    <property type="molecule type" value="Genomic_DNA"/>
</dbReference>
<evidence type="ECO:0000313" key="13">
    <source>
        <dbReference type="Proteomes" id="UP001162131"/>
    </source>
</evidence>
<feature type="transmembrane region" description="Helical" evidence="11">
    <location>
        <begin position="294"/>
        <end position="316"/>
    </location>
</feature>
<evidence type="ECO:0000256" key="5">
    <source>
        <dbReference type="ARBA" id="ARBA00022692"/>
    </source>
</evidence>
<evidence type="ECO:0000256" key="3">
    <source>
        <dbReference type="ARBA" id="ARBA00022448"/>
    </source>
</evidence>
<evidence type="ECO:0000256" key="7">
    <source>
        <dbReference type="ARBA" id="ARBA00023136"/>
    </source>
</evidence>
<feature type="transmembrane region" description="Helical" evidence="11">
    <location>
        <begin position="399"/>
        <end position="424"/>
    </location>
</feature>
<dbReference type="GO" id="GO:0072665">
    <property type="term" value="P:protein localization to vacuole"/>
    <property type="evidence" value="ECO:0007669"/>
    <property type="project" value="TreeGrafter"/>
</dbReference>
<keyword evidence="5 11" id="KW-0812">Transmembrane</keyword>
<keyword evidence="3" id="KW-0813">Transport</keyword>
<reference evidence="12" key="1">
    <citation type="submission" date="2021-09" db="EMBL/GenBank/DDBJ databases">
        <authorList>
            <consortium name="AG Swart"/>
            <person name="Singh M."/>
            <person name="Singh A."/>
            <person name="Seah K."/>
            <person name="Emmerich C."/>
        </authorList>
    </citation>
    <scope>NUCLEOTIDE SEQUENCE</scope>
    <source>
        <strain evidence="12">ATCC30299</strain>
    </source>
</reference>
<evidence type="ECO:0000256" key="9">
    <source>
        <dbReference type="ARBA" id="ARBA00023285"/>
    </source>
</evidence>
<feature type="coiled-coil region" evidence="10">
    <location>
        <begin position="211"/>
        <end position="238"/>
    </location>
</feature>
<feature type="transmembrane region" description="Helical" evidence="11">
    <location>
        <begin position="356"/>
        <end position="379"/>
    </location>
</feature>
<feature type="transmembrane region" description="Helical" evidence="11">
    <location>
        <begin position="467"/>
        <end position="490"/>
    </location>
</feature>
<keyword evidence="13" id="KW-1185">Reference proteome</keyword>
<keyword evidence="7 11" id="KW-0472">Membrane</keyword>
<feature type="transmembrane region" description="Helical" evidence="11">
    <location>
        <begin position="38"/>
        <end position="64"/>
    </location>
</feature>
<dbReference type="Pfam" id="PF04791">
    <property type="entry name" value="LMBR1"/>
    <property type="match status" value="1"/>
</dbReference>
<evidence type="ECO:0000256" key="6">
    <source>
        <dbReference type="ARBA" id="ARBA00022989"/>
    </source>
</evidence>
<evidence type="ECO:0008006" key="14">
    <source>
        <dbReference type="Google" id="ProtNLM"/>
    </source>
</evidence>
<keyword evidence="4" id="KW-0846">Cobalamin</keyword>
<evidence type="ECO:0000256" key="8">
    <source>
        <dbReference type="ARBA" id="ARBA00023228"/>
    </source>
</evidence>
<evidence type="ECO:0000313" key="12">
    <source>
        <dbReference type="EMBL" id="CAG9328401.1"/>
    </source>
</evidence>
<dbReference type="Proteomes" id="UP001162131">
    <property type="component" value="Unassembled WGS sequence"/>
</dbReference>
<dbReference type="InterPro" id="IPR006876">
    <property type="entry name" value="LMBR1-like_membr_prot"/>
</dbReference>
<dbReference type="GO" id="GO:0005765">
    <property type="term" value="C:lysosomal membrane"/>
    <property type="evidence" value="ECO:0007669"/>
    <property type="project" value="UniProtKB-SubCell"/>
</dbReference>
<keyword evidence="9" id="KW-0170">Cobalt</keyword>
<name>A0AAU9JV91_9CILI</name>
<dbReference type="AlphaFoldDB" id="A0AAU9JV91"/>
<feature type="transmembrane region" description="Helical" evidence="11">
    <location>
        <begin position="176"/>
        <end position="202"/>
    </location>
</feature>
<keyword evidence="6 11" id="KW-1133">Transmembrane helix</keyword>
<dbReference type="InterPro" id="IPR050854">
    <property type="entry name" value="LMBD1_LysCbl_Transport"/>
</dbReference>
<feature type="transmembrane region" description="Helical" evidence="11">
    <location>
        <begin position="128"/>
        <end position="149"/>
    </location>
</feature>
<dbReference type="PANTHER" id="PTHR16130">
    <property type="entry name" value="LYSOSOMAL COBALAMIN TRANSPORTER-RELATED"/>
    <property type="match status" value="1"/>
</dbReference>
<keyword evidence="10" id="KW-0175">Coiled coil</keyword>
<evidence type="ECO:0000256" key="1">
    <source>
        <dbReference type="ARBA" id="ARBA00004155"/>
    </source>
</evidence>
<comment type="subcellular location">
    <subcellularLocation>
        <location evidence="1">Lysosome membrane</location>
        <topology evidence="1">Multi-pass membrane protein</topology>
    </subcellularLocation>
</comment>
<evidence type="ECO:0000256" key="4">
    <source>
        <dbReference type="ARBA" id="ARBA00022628"/>
    </source>
</evidence>
<feature type="transmembrane region" description="Helical" evidence="11">
    <location>
        <begin position="6"/>
        <end position="26"/>
    </location>
</feature>
<sequence length="516" mass="58538">MGVLFVAYCIFGTLMLLILFFNYTIVKYYTDTSEHYHLATVVTVLSLSITLFCVLLVPIDILIASGRVKDISDIDIPKETVRNIFLSLFSIMLLLAFMLIPFAYFYGEEQFDEIDSDGNALCEKICESMKYTASFMLICAVLVIVGLIFRPEKDEWGQGKEWIRQLFDVEHVGEAAISFTVACLTLVGLLLWCFYTAFGMAAMPFTLIKGKKSLEEAKNELEMDIGDVRDKIREIELRSAKSNTRMTRKEKRDKAKLEKMQKKLMARSSKISEKQKDSSQLLSRLLKFLTPFRVMLGVFALIFSLIFFFSLFFGAIDRLINSDCGFSCGFITSSSSIFNPLDSLLVYLSTMFPLDYLIFGLLILYIFIASIYGIVRWGIRFLCVSVFTIKKKRTMPQALLVASIIMMLVVLGISVAILTVVPAYTTFGSQKFVSDGKTVECSLENFNENECVMSNISSFFNRISLSIPLFSAVVYLMNWLFMAVFIVCGISAAMQKPSSSFEEELEIEEEEEETFI</sequence>
<dbReference type="GO" id="GO:0031419">
    <property type="term" value="F:cobalamin binding"/>
    <property type="evidence" value="ECO:0007669"/>
    <property type="project" value="UniProtKB-KW"/>
</dbReference>
<organism evidence="12 13">
    <name type="scientific">Blepharisma stoltei</name>
    <dbReference type="NCBI Taxonomy" id="1481888"/>
    <lineage>
        <taxon>Eukaryota</taxon>
        <taxon>Sar</taxon>
        <taxon>Alveolata</taxon>
        <taxon>Ciliophora</taxon>
        <taxon>Postciliodesmatophora</taxon>
        <taxon>Heterotrichea</taxon>
        <taxon>Heterotrichida</taxon>
        <taxon>Blepharismidae</taxon>
        <taxon>Blepharisma</taxon>
    </lineage>
</organism>
<accession>A0AAU9JV91</accession>
<feature type="transmembrane region" description="Helical" evidence="11">
    <location>
        <begin position="84"/>
        <end position="107"/>
    </location>
</feature>
<gene>
    <name evidence="12" type="ORF">BSTOLATCC_MIC46407</name>
</gene>
<proteinExistence type="inferred from homology"/>
<evidence type="ECO:0000256" key="11">
    <source>
        <dbReference type="SAM" id="Phobius"/>
    </source>
</evidence>
<keyword evidence="8" id="KW-0458">Lysosome</keyword>
<comment type="caution">
    <text evidence="12">The sequence shown here is derived from an EMBL/GenBank/DDBJ whole genome shotgun (WGS) entry which is preliminary data.</text>
</comment>
<evidence type="ECO:0000256" key="2">
    <source>
        <dbReference type="ARBA" id="ARBA00009901"/>
    </source>
</evidence>
<comment type="similarity">
    <text evidence="2">Belongs to the LIMR family. LMBRD1 subfamily.</text>
</comment>